<evidence type="ECO:0000313" key="2">
    <source>
        <dbReference type="EMBL" id="PYI23780.1"/>
    </source>
</evidence>
<accession>A0A2V5I5I9</accession>
<organism evidence="2 3">
    <name type="scientific">Aspergillus violaceofuscus (strain CBS 115571)</name>
    <dbReference type="NCBI Taxonomy" id="1450538"/>
    <lineage>
        <taxon>Eukaryota</taxon>
        <taxon>Fungi</taxon>
        <taxon>Dikarya</taxon>
        <taxon>Ascomycota</taxon>
        <taxon>Pezizomycotina</taxon>
        <taxon>Eurotiomycetes</taxon>
        <taxon>Eurotiomycetidae</taxon>
        <taxon>Eurotiales</taxon>
        <taxon>Aspergillaceae</taxon>
        <taxon>Aspergillus</taxon>
    </lineage>
</organism>
<evidence type="ECO:0000313" key="3">
    <source>
        <dbReference type="Proteomes" id="UP000249829"/>
    </source>
</evidence>
<feature type="domain" description="NAD-dependent epimerase/dehydratase" evidence="1">
    <location>
        <begin position="7"/>
        <end position="245"/>
    </location>
</feature>
<keyword evidence="3" id="KW-1185">Reference proteome</keyword>
<dbReference type="PANTHER" id="PTHR48079:SF6">
    <property type="entry name" value="NAD(P)-BINDING DOMAIN-CONTAINING PROTEIN-RELATED"/>
    <property type="match status" value="1"/>
</dbReference>
<evidence type="ECO:0000259" key="1">
    <source>
        <dbReference type="Pfam" id="PF01370"/>
    </source>
</evidence>
<dbReference type="InterPro" id="IPR036291">
    <property type="entry name" value="NAD(P)-bd_dom_sf"/>
</dbReference>
<dbReference type="AlphaFoldDB" id="A0A2V5I5I9"/>
<dbReference type="PANTHER" id="PTHR48079">
    <property type="entry name" value="PROTEIN YEEZ"/>
    <property type="match status" value="1"/>
</dbReference>
<sequence length="355" mass="38461">MTQTKLLLTGATGFIGGTVLHQLLQLAETQPAKLSITAIVRRSEQADLLASKGVQTTLVSGLDDADGLARAASSHDIVVNVATGFHVAATKALIQGLSKRREQTGQDVHFLHSNLGNPQLSGTTCVSVPSVTPSSFELRTFPDQDDNIFEYEQTRDSQEAYAQRTAEVTAIQTSESLVVKAYVVMPPLVYGRGSGWFKDQSHQIPTLIRNAIASGYAEHVDTGEAKLGHVHVEDLARLYVTLVAMILSGEEIPFGRNGYYFANTGSHKWVDVTSRIGKAGYDLGVLKSASPRSISLKDAAEKLADGDVGYAEACFASNSSTRPDKAFAIGWKPLKTEHDWEHSIKSTFEDILQEQ</sequence>
<dbReference type="EMBL" id="KZ825104">
    <property type="protein sequence ID" value="PYI23780.1"/>
    <property type="molecule type" value="Genomic_DNA"/>
</dbReference>
<dbReference type="InterPro" id="IPR001509">
    <property type="entry name" value="Epimerase_deHydtase"/>
</dbReference>
<dbReference type="Pfam" id="PF01370">
    <property type="entry name" value="Epimerase"/>
    <property type="match status" value="1"/>
</dbReference>
<reference evidence="2 3" key="1">
    <citation type="submission" date="2018-02" db="EMBL/GenBank/DDBJ databases">
        <title>The genomes of Aspergillus section Nigri reveals drivers in fungal speciation.</title>
        <authorList>
            <consortium name="DOE Joint Genome Institute"/>
            <person name="Vesth T.C."/>
            <person name="Nybo J."/>
            <person name="Theobald S."/>
            <person name="Brandl J."/>
            <person name="Frisvad J.C."/>
            <person name="Nielsen K.F."/>
            <person name="Lyhne E.K."/>
            <person name="Kogle M.E."/>
            <person name="Kuo A."/>
            <person name="Riley R."/>
            <person name="Clum A."/>
            <person name="Nolan M."/>
            <person name="Lipzen A."/>
            <person name="Salamov A."/>
            <person name="Henrissat B."/>
            <person name="Wiebenga A."/>
            <person name="De vries R.P."/>
            <person name="Grigoriev I.V."/>
            <person name="Mortensen U.H."/>
            <person name="Andersen M.R."/>
            <person name="Baker S.E."/>
        </authorList>
    </citation>
    <scope>NUCLEOTIDE SEQUENCE [LARGE SCALE GENOMIC DNA]</scope>
    <source>
        <strain evidence="2 3">CBS 115571</strain>
    </source>
</reference>
<dbReference type="InterPro" id="IPR051783">
    <property type="entry name" value="NAD(P)-dependent_oxidoreduct"/>
</dbReference>
<name>A0A2V5I5I9_ASPV1</name>
<protein>
    <submittedName>
        <fullName evidence="2">NAD dependent epimerase/dehydratase</fullName>
    </submittedName>
</protein>
<dbReference type="SUPFAM" id="SSF51735">
    <property type="entry name" value="NAD(P)-binding Rossmann-fold domains"/>
    <property type="match status" value="1"/>
</dbReference>
<dbReference type="GO" id="GO:0004029">
    <property type="term" value="F:aldehyde dehydrogenase (NAD+) activity"/>
    <property type="evidence" value="ECO:0007669"/>
    <property type="project" value="TreeGrafter"/>
</dbReference>
<dbReference type="Gene3D" id="3.40.50.720">
    <property type="entry name" value="NAD(P)-binding Rossmann-like Domain"/>
    <property type="match status" value="2"/>
</dbReference>
<proteinExistence type="predicted"/>
<dbReference type="Proteomes" id="UP000249829">
    <property type="component" value="Unassembled WGS sequence"/>
</dbReference>
<dbReference type="STRING" id="1450538.A0A2V5I5I9"/>
<dbReference type="GO" id="GO:0005737">
    <property type="term" value="C:cytoplasm"/>
    <property type="evidence" value="ECO:0007669"/>
    <property type="project" value="TreeGrafter"/>
</dbReference>
<dbReference type="OMA" id="VPTYILM"/>
<gene>
    <name evidence="2" type="ORF">BO99DRAFT_439621</name>
</gene>